<dbReference type="GO" id="GO:0005886">
    <property type="term" value="C:plasma membrane"/>
    <property type="evidence" value="ECO:0007669"/>
    <property type="project" value="UniProtKB-ARBA"/>
</dbReference>
<feature type="transmembrane region" description="Helical" evidence="6">
    <location>
        <begin position="95"/>
        <end position="117"/>
    </location>
</feature>
<keyword evidence="3 6" id="KW-0812">Transmembrane</keyword>
<feature type="transmembrane region" description="Helical" evidence="6">
    <location>
        <begin position="28"/>
        <end position="54"/>
    </location>
</feature>
<feature type="transmembrane region" description="Helical" evidence="6">
    <location>
        <begin position="137"/>
        <end position="156"/>
    </location>
</feature>
<sequence>MDRRQDRRPAFQPDTRQAMRPISIYTRFLLVIFANALIFVTLPTPLVLAINIYFCSFQVIVGRVRKGQAWLLVCLVFALGASLAMVFPENLPGHYLLFLFVGVGRVLPLVLVAAFMMGTTKVSELVYLLRKIHAPQWLVIPVSVLFRFFPTVRHDYAQIRRAMKFRGIAVTTGDMVRHPMRTMEYIYVPLLNNATNVASDLTSAALTRGIGDPGPKTSIQRIAFTGLDALMCALGLVLMGCGAYVAMFQA</sequence>
<feature type="transmembrane region" description="Helical" evidence="6">
    <location>
        <begin position="69"/>
        <end position="88"/>
    </location>
</feature>
<evidence type="ECO:0000256" key="5">
    <source>
        <dbReference type="ARBA" id="ARBA00023136"/>
    </source>
</evidence>
<dbReference type="InterPro" id="IPR003339">
    <property type="entry name" value="ABC/ECF_trnsptr_transmembrane"/>
</dbReference>
<evidence type="ECO:0000256" key="4">
    <source>
        <dbReference type="ARBA" id="ARBA00022989"/>
    </source>
</evidence>
<evidence type="ECO:0000256" key="6">
    <source>
        <dbReference type="SAM" id="Phobius"/>
    </source>
</evidence>
<protein>
    <submittedName>
        <fullName evidence="7">Energy-coupling factor transporter transmembrane protein EcfT</fullName>
    </submittedName>
</protein>
<evidence type="ECO:0000256" key="3">
    <source>
        <dbReference type="ARBA" id="ARBA00022692"/>
    </source>
</evidence>
<name>A0A556R1K3_9BIFI</name>
<keyword evidence="4 6" id="KW-1133">Transmembrane helix</keyword>
<feature type="transmembrane region" description="Helical" evidence="6">
    <location>
        <begin position="222"/>
        <end position="247"/>
    </location>
</feature>
<dbReference type="EMBL" id="VMHK01000005">
    <property type="protein sequence ID" value="TSJ82783.1"/>
    <property type="molecule type" value="Genomic_DNA"/>
</dbReference>
<comment type="caution">
    <text evidence="7">The sequence shown here is derived from an EMBL/GenBank/DDBJ whole genome shotgun (WGS) entry which is preliminary data.</text>
</comment>
<dbReference type="Pfam" id="PF02361">
    <property type="entry name" value="CbiQ"/>
    <property type="match status" value="1"/>
</dbReference>
<organism evidence="7 8">
    <name type="scientific">Bifidobacterium apousia</name>
    <dbReference type="NCBI Taxonomy" id="2750996"/>
    <lineage>
        <taxon>Bacteria</taxon>
        <taxon>Bacillati</taxon>
        <taxon>Actinomycetota</taxon>
        <taxon>Actinomycetes</taxon>
        <taxon>Bifidobacteriales</taxon>
        <taxon>Bifidobacteriaceae</taxon>
        <taxon>Bifidobacterium</taxon>
    </lineage>
</organism>
<keyword evidence="5 6" id="KW-0472">Membrane</keyword>
<evidence type="ECO:0000313" key="7">
    <source>
        <dbReference type="EMBL" id="TSJ82783.1"/>
    </source>
</evidence>
<dbReference type="AlphaFoldDB" id="A0A556R1K3"/>
<dbReference type="Proteomes" id="UP000316508">
    <property type="component" value="Unassembled WGS sequence"/>
</dbReference>
<dbReference type="PANTHER" id="PTHR34857">
    <property type="entry name" value="SLL0384 PROTEIN"/>
    <property type="match status" value="1"/>
</dbReference>
<proteinExistence type="predicted"/>
<accession>A0A556R1K3</accession>
<evidence type="ECO:0000313" key="8">
    <source>
        <dbReference type="Proteomes" id="UP000316508"/>
    </source>
</evidence>
<evidence type="ECO:0000256" key="1">
    <source>
        <dbReference type="ARBA" id="ARBA00004141"/>
    </source>
</evidence>
<dbReference type="PANTHER" id="PTHR34857:SF2">
    <property type="entry name" value="SLL0384 PROTEIN"/>
    <property type="match status" value="1"/>
</dbReference>
<evidence type="ECO:0000256" key="2">
    <source>
        <dbReference type="ARBA" id="ARBA00022475"/>
    </source>
</evidence>
<dbReference type="CDD" id="cd16914">
    <property type="entry name" value="EcfT"/>
    <property type="match status" value="1"/>
</dbReference>
<comment type="subcellular location">
    <subcellularLocation>
        <location evidence="1">Membrane</location>
        <topology evidence="1">Multi-pass membrane protein</topology>
    </subcellularLocation>
</comment>
<keyword evidence="8" id="KW-1185">Reference proteome</keyword>
<gene>
    <name evidence="7" type="ORF">FPK30_06610</name>
</gene>
<reference evidence="7 8" key="1">
    <citation type="submission" date="2019-07" db="EMBL/GenBank/DDBJ databases">
        <title>Bifidobacterium asteroides genomes.</title>
        <authorList>
            <person name="Zheng H."/>
        </authorList>
    </citation>
    <scope>NUCLEOTIDE SEQUENCE [LARGE SCALE GENOMIC DNA]</scope>
    <source>
        <strain evidence="7 8">W8102</strain>
    </source>
</reference>
<dbReference type="InterPro" id="IPR051611">
    <property type="entry name" value="ECF_transporter_component"/>
</dbReference>
<keyword evidence="2" id="KW-1003">Cell membrane</keyword>